<dbReference type="GO" id="GO:0008270">
    <property type="term" value="F:zinc ion binding"/>
    <property type="evidence" value="ECO:0007669"/>
    <property type="project" value="InterPro"/>
</dbReference>
<evidence type="ECO:0000313" key="3">
    <source>
        <dbReference type="Proteomes" id="UP000716291"/>
    </source>
</evidence>
<dbReference type="EMBL" id="JAANQT010000026">
    <property type="protein sequence ID" value="KAG1315716.1"/>
    <property type="molecule type" value="Genomic_DNA"/>
</dbReference>
<accession>A0A9P6XKD4</accession>
<name>A0A9P6XKD4_RHIOR</name>
<reference evidence="2" key="1">
    <citation type="journal article" date="2020" name="Microb. Genom.">
        <title>Genetic diversity of clinical and environmental Mucorales isolates obtained from an investigation of mucormycosis cases among solid organ transplant recipients.</title>
        <authorList>
            <person name="Nguyen M.H."/>
            <person name="Kaul D."/>
            <person name="Muto C."/>
            <person name="Cheng S.J."/>
            <person name="Richter R.A."/>
            <person name="Bruno V.M."/>
            <person name="Liu G."/>
            <person name="Beyhan S."/>
            <person name="Sundermann A.J."/>
            <person name="Mounaud S."/>
            <person name="Pasculle A.W."/>
            <person name="Nierman W.C."/>
            <person name="Driscoll E."/>
            <person name="Cumbie R."/>
            <person name="Clancy C.J."/>
            <person name="Dupont C.L."/>
        </authorList>
    </citation>
    <scope>NUCLEOTIDE SEQUENCE</scope>
    <source>
        <strain evidence="2">GL11</strain>
    </source>
</reference>
<dbReference type="SUPFAM" id="SSF57756">
    <property type="entry name" value="Retrovirus zinc finger-like domains"/>
    <property type="match status" value="1"/>
</dbReference>
<evidence type="ECO:0000259" key="1">
    <source>
        <dbReference type="SMART" id="SM00343"/>
    </source>
</evidence>
<protein>
    <recommendedName>
        <fullName evidence="1">CCHC-type domain-containing protein</fullName>
    </recommendedName>
</protein>
<dbReference type="SMART" id="SM00343">
    <property type="entry name" value="ZnF_C2HC"/>
    <property type="match status" value="2"/>
</dbReference>
<organism evidence="2 3">
    <name type="scientific">Rhizopus oryzae</name>
    <name type="common">Mucormycosis agent</name>
    <name type="synonym">Rhizopus arrhizus var. delemar</name>
    <dbReference type="NCBI Taxonomy" id="64495"/>
    <lineage>
        <taxon>Eukaryota</taxon>
        <taxon>Fungi</taxon>
        <taxon>Fungi incertae sedis</taxon>
        <taxon>Mucoromycota</taxon>
        <taxon>Mucoromycotina</taxon>
        <taxon>Mucoromycetes</taxon>
        <taxon>Mucorales</taxon>
        <taxon>Mucorineae</taxon>
        <taxon>Rhizopodaceae</taxon>
        <taxon>Rhizopus</taxon>
    </lineage>
</organism>
<dbReference type="GO" id="GO:0003676">
    <property type="term" value="F:nucleic acid binding"/>
    <property type="evidence" value="ECO:0007669"/>
    <property type="project" value="InterPro"/>
</dbReference>
<dbReference type="InterPro" id="IPR001878">
    <property type="entry name" value="Znf_CCHC"/>
</dbReference>
<dbReference type="OrthoDB" id="3863715at2759"/>
<comment type="caution">
    <text evidence="2">The sequence shown here is derived from an EMBL/GenBank/DDBJ whole genome shotgun (WGS) entry which is preliminary data.</text>
</comment>
<sequence length="109" mass="11960">MSTYCKYCHEIGHSAVQCKEAPSNKRTYFYCFKPGHIRAQCPDKVALGKRRKGNHTSPASCELTPPVNAVAIAGMPSDTTATEAFNTEVSQHTTNVSLDETLESQIQIL</sequence>
<proteinExistence type="predicted"/>
<gene>
    <name evidence="2" type="ORF">G6F64_000433</name>
</gene>
<dbReference type="Proteomes" id="UP000716291">
    <property type="component" value="Unassembled WGS sequence"/>
</dbReference>
<keyword evidence="3" id="KW-1185">Reference proteome</keyword>
<dbReference type="AlphaFoldDB" id="A0A9P6XKD4"/>
<dbReference type="InterPro" id="IPR036875">
    <property type="entry name" value="Znf_CCHC_sf"/>
</dbReference>
<dbReference type="Gene3D" id="4.10.60.10">
    <property type="entry name" value="Zinc finger, CCHC-type"/>
    <property type="match status" value="1"/>
</dbReference>
<evidence type="ECO:0000313" key="2">
    <source>
        <dbReference type="EMBL" id="KAG1315716.1"/>
    </source>
</evidence>
<feature type="domain" description="CCHC-type" evidence="1">
    <location>
        <begin position="4"/>
        <end position="20"/>
    </location>
</feature>
<feature type="domain" description="CCHC-type" evidence="1">
    <location>
        <begin position="29"/>
        <end position="43"/>
    </location>
</feature>